<proteinExistence type="predicted"/>
<keyword evidence="3" id="KW-1185">Reference proteome</keyword>
<evidence type="ECO:0000313" key="2">
    <source>
        <dbReference type="EMBL" id="CAG8602740.1"/>
    </source>
</evidence>
<gene>
    <name evidence="2" type="ORF">PBRASI_LOCUS7734</name>
</gene>
<protein>
    <submittedName>
        <fullName evidence="2">2325_t:CDS:1</fullName>
    </submittedName>
</protein>
<reference evidence="2" key="1">
    <citation type="submission" date="2021-06" db="EMBL/GenBank/DDBJ databases">
        <authorList>
            <person name="Kallberg Y."/>
            <person name="Tangrot J."/>
            <person name="Rosling A."/>
        </authorList>
    </citation>
    <scope>NUCLEOTIDE SEQUENCE</scope>
    <source>
        <strain evidence="2">BR232B</strain>
    </source>
</reference>
<sequence>MQDSGVPGNPREDVLKEEEKAEEVSKYEVEDYSGDEADSLESARCNESSYAAVAIAVNSMQLKTTNKYSNTTSIKLLASRILKWKRL</sequence>
<comment type="caution">
    <text evidence="2">The sequence shown here is derived from an EMBL/GenBank/DDBJ whole genome shotgun (WGS) entry which is preliminary data.</text>
</comment>
<name>A0A9N9CGN5_9GLOM</name>
<dbReference type="EMBL" id="CAJVPI010001243">
    <property type="protein sequence ID" value="CAG8602740.1"/>
    <property type="molecule type" value="Genomic_DNA"/>
</dbReference>
<evidence type="ECO:0000313" key="3">
    <source>
        <dbReference type="Proteomes" id="UP000789739"/>
    </source>
</evidence>
<feature type="region of interest" description="Disordered" evidence="1">
    <location>
        <begin position="1"/>
        <end position="41"/>
    </location>
</feature>
<feature type="compositionally biased region" description="Acidic residues" evidence="1">
    <location>
        <begin position="30"/>
        <end position="39"/>
    </location>
</feature>
<organism evidence="2 3">
    <name type="scientific">Paraglomus brasilianum</name>
    <dbReference type="NCBI Taxonomy" id="144538"/>
    <lineage>
        <taxon>Eukaryota</taxon>
        <taxon>Fungi</taxon>
        <taxon>Fungi incertae sedis</taxon>
        <taxon>Mucoromycota</taxon>
        <taxon>Glomeromycotina</taxon>
        <taxon>Glomeromycetes</taxon>
        <taxon>Paraglomerales</taxon>
        <taxon>Paraglomeraceae</taxon>
        <taxon>Paraglomus</taxon>
    </lineage>
</organism>
<feature type="compositionally biased region" description="Basic and acidic residues" evidence="1">
    <location>
        <begin position="10"/>
        <end position="29"/>
    </location>
</feature>
<dbReference type="AlphaFoldDB" id="A0A9N9CGN5"/>
<dbReference type="Proteomes" id="UP000789739">
    <property type="component" value="Unassembled WGS sequence"/>
</dbReference>
<accession>A0A9N9CGN5</accession>
<evidence type="ECO:0000256" key="1">
    <source>
        <dbReference type="SAM" id="MobiDB-lite"/>
    </source>
</evidence>